<organism evidence="1">
    <name type="scientific">Cacopsylla melanoneura</name>
    <dbReference type="NCBI Taxonomy" id="428564"/>
    <lineage>
        <taxon>Eukaryota</taxon>
        <taxon>Metazoa</taxon>
        <taxon>Ecdysozoa</taxon>
        <taxon>Arthropoda</taxon>
        <taxon>Hexapoda</taxon>
        <taxon>Insecta</taxon>
        <taxon>Pterygota</taxon>
        <taxon>Neoptera</taxon>
        <taxon>Paraneoptera</taxon>
        <taxon>Hemiptera</taxon>
        <taxon>Sternorrhyncha</taxon>
        <taxon>Psylloidea</taxon>
        <taxon>Psyllidae</taxon>
        <taxon>Psyllinae</taxon>
        <taxon>Cacopsylla</taxon>
    </lineage>
</organism>
<reference evidence="1" key="1">
    <citation type="submission" date="2021-05" db="EMBL/GenBank/DDBJ databases">
        <authorList>
            <person name="Alioto T."/>
            <person name="Alioto T."/>
            <person name="Gomez Garrido J."/>
        </authorList>
    </citation>
    <scope>NUCLEOTIDE SEQUENCE</scope>
</reference>
<dbReference type="PANTHER" id="PTHR14659">
    <property type="entry name" value="ALPHA- AND GAMMA-ADAPTIN-BINDING PROTEIN P34"/>
    <property type="match status" value="1"/>
</dbReference>
<dbReference type="InterPro" id="IPR019341">
    <property type="entry name" value="Alpha/Gamma-adaptin-bd_p34"/>
</dbReference>
<name>A0A8D8X3K9_9HEMI</name>
<sequence>MESSVKEDSNQVMNEGLPTALFIGVSSDPVEILTKLLKVESRDNLKGSPTEEHVESFPWKIDNKYYTADIKMSVLNSKAITTPEFAESVEAVILCVDTTKETCMTDVESWLPYIKDYNTSIEMFVCKNCSDKIDAKPCKNDVTKWCLENEFELVELEPLDVSEDETDEDDYENDFRDVYGVDRIAQALHAHMWSNLVRKERTEPTTFEALMSGGAQHEEYLASASSQPLELEDKISQLLSGASPPDMEFGELFQELASMKERMNGMSTDRRKKTAEQIVMAFWMGIGGGDEELELSGAGKSKHHIGVILGHPSKYSPSVTFLYHGIFFCNIKFSQDNLFVFSCRYYFYISVATLCYFC</sequence>
<dbReference type="InterPro" id="IPR027417">
    <property type="entry name" value="P-loop_NTPase"/>
</dbReference>
<dbReference type="PANTHER" id="PTHR14659:SF1">
    <property type="entry name" value="ALPHA- AND GAMMA-ADAPTIN-BINDING PROTEIN P34"/>
    <property type="match status" value="1"/>
</dbReference>
<protein>
    <submittedName>
        <fullName evidence="1">Alpha- and gamma-adaptin-binding protein p34</fullName>
    </submittedName>
</protein>
<dbReference type="Gene3D" id="3.40.50.11960">
    <property type="match status" value="1"/>
</dbReference>
<evidence type="ECO:0000313" key="1">
    <source>
        <dbReference type="EMBL" id="CAG6682457.1"/>
    </source>
</evidence>
<proteinExistence type="predicted"/>
<dbReference type="EMBL" id="HBUF01259336">
    <property type="protein sequence ID" value="CAG6682457.1"/>
    <property type="molecule type" value="Transcribed_RNA"/>
</dbReference>
<dbReference type="SUPFAM" id="SSF52540">
    <property type="entry name" value="P-loop containing nucleoside triphosphate hydrolases"/>
    <property type="match status" value="1"/>
</dbReference>
<dbReference type="AlphaFoldDB" id="A0A8D8X3K9"/>
<dbReference type="Pfam" id="PF10199">
    <property type="entry name" value="Adaptin_binding"/>
    <property type="match status" value="1"/>
</dbReference>
<accession>A0A8D8X3K9</accession>